<sequence>MSINARLIAPGSNKELHYHENPVSGEPTLVIMTLSQAHGQFKSATLTSADTSIIVQPRPGLSIAVTDILVSGEKQATSDVTVQLTDGADTVIMFIANQSDIPPTVNVNLTSYFYGWKDARVEMITSGIADATVTIGYFHSSRSLTFAEWDGLR</sequence>
<accession>A0A0F9AM30</accession>
<dbReference type="EMBL" id="LAZR01042058">
    <property type="protein sequence ID" value="KKL10445.1"/>
    <property type="molecule type" value="Genomic_DNA"/>
</dbReference>
<protein>
    <submittedName>
        <fullName evidence="1">Uncharacterized protein</fullName>
    </submittedName>
</protein>
<name>A0A0F9AM30_9ZZZZ</name>
<gene>
    <name evidence="1" type="ORF">LCGC14_2555740</name>
</gene>
<organism evidence="1">
    <name type="scientific">marine sediment metagenome</name>
    <dbReference type="NCBI Taxonomy" id="412755"/>
    <lineage>
        <taxon>unclassified sequences</taxon>
        <taxon>metagenomes</taxon>
        <taxon>ecological metagenomes</taxon>
    </lineage>
</organism>
<comment type="caution">
    <text evidence="1">The sequence shown here is derived from an EMBL/GenBank/DDBJ whole genome shotgun (WGS) entry which is preliminary data.</text>
</comment>
<reference evidence="1" key="1">
    <citation type="journal article" date="2015" name="Nature">
        <title>Complex archaea that bridge the gap between prokaryotes and eukaryotes.</title>
        <authorList>
            <person name="Spang A."/>
            <person name="Saw J.H."/>
            <person name="Jorgensen S.L."/>
            <person name="Zaremba-Niedzwiedzka K."/>
            <person name="Martijn J."/>
            <person name="Lind A.E."/>
            <person name="van Eijk R."/>
            <person name="Schleper C."/>
            <person name="Guy L."/>
            <person name="Ettema T.J."/>
        </authorList>
    </citation>
    <scope>NUCLEOTIDE SEQUENCE</scope>
</reference>
<dbReference type="AlphaFoldDB" id="A0A0F9AM30"/>
<evidence type="ECO:0000313" key="1">
    <source>
        <dbReference type="EMBL" id="KKL10445.1"/>
    </source>
</evidence>
<proteinExistence type="predicted"/>